<dbReference type="InParanoid" id="W3XFG6"/>
<dbReference type="Pfam" id="PF24883">
    <property type="entry name" value="NPHP3_N"/>
    <property type="match status" value="1"/>
</dbReference>
<dbReference type="HOGENOM" id="CLU_016969_0_0_1"/>
<dbReference type="OMA" id="ERIVIMS"/>
<evidence type="ECO:0000259" key="3">
    <source>
        <dbReference type="Pfam" id="PF24883"/>
    </source>
</evidence>
<dbReference type="PANTHER" id="PTHR40619">
    <property type="entry name" value="FUNGAL STAND N-TERMINAL GOODBYE DOMAIN-CONTAINING PROTEIN"/>
    <property type="match status" value="1"/>
</dbReference>
<dbReference type="InterPro" id="IPR056125">
    <property type="entry name" value="DUF7708"/>
</dbReference>
<keyword evidence="5" id="KW-1185">Reference proteome</keyword>
<evidence type="ECO:0000313" key="5">
    <source>
        <dbReference type="Proteomes" id="UP000030651"/>
    </source>
</evidence>
<dbReference type="Pfam" id="PF24809">
    <property type="entry name" value="DUF7708"/>
    <property type="match status" value="1"/>
</dbReference>
<dbReference type="AlphaFoldDB" id="W3XFG6"/>
<feature type="domain" description="DUF7708" evidence="2">
    <location>
        <begin position="191"/>
        <end position="301"/>
    </location>
</feature>
<dbReference type="OrthoDB" id="5419927at2759"/>
<dbReference type="InterPro" id="IPR056884">
    <property type="entry name" value="NPHP3-like_N"/>
</dbReference>
<feature type="domain" description="Nephrocystin 3-like N-terminal" evidence="3">
    <location>
        <begin position="428"/>
        <end position="604"/>
    </location>
</feature>
<evidence type="ECO:0000313" key="4">
    <source>
        <dbReference type="EMBL" id="ETS84739.1"/>
    </source>
</evidence>
<proteinExistence type="predicted"/>
<dbReference type="GeneID" id="19267777"/>
<evidence type="ECO:0000256" key="1">
    <source>
        <dbReference type="ARBA" id="ARBA00022737"/>
    </source>
</evidence>
<keyword evidence="1" id="KW-0677">Repeat</keyword>
<gene>
    <name evidence="4" type="ORF">PFICI_02764</name>
</gene>
<evidence type="ECO:0008006" key="6">
    <source>
        <dbReference type="Google" id="ProtNLM"/>
    </source>
</evidence>
<dbReference type="Proteomes" id="UP000030651">
    <property type="component" value="Unassembled WGS sequence"/>
</dbReference>
<organism evidence="4 5">
    <name type="scientific">Pestalotiopsis fici (strain W106-1 / CGMCC3.15140)</name>
    <dbReference type="NCBI Taxonomy" id="1229662"/>
    <lineage>
        <taxon>Eukaryota</taxon>
        <taxon>Fungi</taxon>
        <taxon>Dikarya</taxon>
        <taxon>Ascomycota</taxon>
        <taxon>Pezizomycotina</taxon>
        <taxon>Sordariomycetes</taxon>
        <taxon>Xylariomycetidae</taxon>
        <taxon>Amphisphaeriales</taxon>
        <taxon>Sporocadaceae</taxon>
        <taxon>Pestalotiopsis</taxon>
    </lineage>
</organism>
<sequence length="652" mass="74292">MSDRVDEEASPPPGPSITLHSPAIDFIENELPDYHPAFDARHVRFDLSRDQFVPRTPYLNGTLVRESIPSSMLSVPSMPPPSQQLTRPAPGQINEMGFWVELFPKVVQMLQEDPIPSNLDDSKWGIRGLSTWADVQARLDMARREYNFQHGSQSAGSFRRAVRNGLDKHAVAVKQAARFVPDVDLAKPIVGAIHVVIDAYRQASEVKKEVTKSFDDLPQVFENIEFYLRTYQNDESIKRASCHLLRSIFRSIEYAIAFFTSHQAKRAGGAILSGSDYQRNLRDCLNEITAHCNSLQNQAGMSLAHRVTSDNQQMMRQNDAIIHGNEVVQNVLGHIYQQQGQINNFGVQFCAYVLNQVLPILQDCQTARRAPSPITRSPSPMPQSIEFQPQWLPQDIWYRLHMPSIDDDDLRHVLTQTELIIHEDRGRIQQLLENQIFREWMARSNSTRLLVHGDFRTPQDISPLSVICTILSYAFRNAGSNMIGLVFFCGQHQAWDEFQGASAMMRSLIAQLMTQFSFDPMPPTQQFSLQDLDGDDIHVLCDLFTILVQQLPPNRRIFCLIDGINLYEKERYLEEMSIAIMNLVNMVDQSSQRLMPTFKLLLTSPQPTSEVRRAFDSEFGPLLDTRSWPMAGGNISMARMQDQLGLNMDWRS</sequence>
<dbReference type="PANTHER" id="PTHR40619:SF3">
    <property type="entry name" value="FUNGAL STAND N-TERMINAL GOODBYE DOMAIN-CONTAINING PROTEIN"/>
    <property type="match status" value="1"/>
</dbReference>
<reference evidence="5" key="1">
    <citation type="journal article" date="2015" name="BMC Genomics">
        <title>Genomic and transcriptomic analysis of the endophytic fungus Pestalotiopsis fici reveals its lifestyle and high potential for synthesis of natural products.</title>
        <authorList>
            <person name="Wang X."/>
            <person name="Zhang X."/>
            <person name="Liu L."/>
            <person name="Xiang M."/>
            <person name="Wang W."/>
            <person name="Sun X."/>
            <person name="Che Y."/>
            <person name="Guo L."/>
            <person name="Liu G."/>
            <person name="Guo L."/>
            <person name="Wang C."/>
            <person name="Yin W.B."/>
            <person name="Stadler M."/>
            <person name="Zhang X."/>
            <person name="Liu X."/>
        </authorList>
    </citation>
    <scope>NUCLEOTIDE SEQUENCE [LARGE SCALE GENOMIC DNA]</scope>
    <source>
        <strain evidence="5">W106-1 / CGMCC3.15140</strain>
    </source>
</reference>
<name>W3XFG6_PESFW</name>
<dbReference type="EMBL" id="KI912110">
    <property type="protein sequence ID" value="ETS84739.1"/>
    <property type="molecule type" value="Genomic_DNA"/>
</dbReference>
<dbReference type="KEGG" id="pfy:PFICI_02764"/>
<dbReference type="RefSeq" id="XP_007829536.1">
    <property type="nucleotide sequence ID" value="XM_007831345.1"/>
</dbReference>
<protein>
    <recommendedName>
        <fullName evidence="6">Fungal STAND N-terminal Goodbye domain-containing protein</fullName>
    </recommendedName>
</protein>
<dbReference type="eggNOG" id="ENOG502SHRF">
    <property type="taxonomic scope" value="Eukaryota"/>
</dbReference>
<evidence type="ECO:0000259" key="2">
    <source>
        <dbReference type="Pfam" id="PF24809"/>
    </source>
</evidence>
<accession>W3XFG6</accession>